<gene>
    <name evidence="2" type="ORF">CU103_15720</name>
</gene>
<evidence type="ECO:0000313" key="3">
    <source>
        <dbReference type="Proteomes" id="UP000241764"/>
    </source>
</evidence>
<feature type="signal peptide" evidence="1">
    <location>
        <begin position="1"/>
        <end position="18"/>
    </location>
</feature>
<name>A0A2P7BB59_9HYPH</name>
<dbReference type="OrthoDB" id="8116557at2"/>
<keyword evidence="1" id="KW-0732">Signal</keyword>
<dbReference type="EMBL" id="PGGM01000006">
    <property type="protein sequence ID" value="PSH63691.1"/>
    <property type="molecule type" value="Genomic_DNA"/>
</dbReference>
<sequence>MKPPGLIVATCFAALAYAGFLATQTPPPPVQTVQAFSLPDHPVALTEDMVTRFLYGFAPVAATIRELDGKGEAEQRKAILDKKAAEFGFASFADWVDTTNTIMVTYHWVTNPDPRQEVDKAIGAIPAMSNLTDQEKADMIEGLRAGLAKVENAKPDEANMAIVRRHLRTLKPFYELWAPPAQ</sequence>
<protein>
    <submittedName>
        <fullName evidence="2">Uncharacterized protein</fullName>
    </submittedName>
</protein>
<evidence type="ECO:0000313" key="2">
    <source>
        <dbReference type="EMBL" id="PSH63691.1"/>
    </source>
</evidence>
<keyword evidence="3" id="KW-1185">Reference proteome</keyword>
<dbReference type="Proteomes" id="UP000241764">
    <property type="component" value="Unassembled WGS sequence"/>
</dbReference>
<evidence type="ECO:0000256" key="1">
    <source>
        <dbReference type="SAM" id="SignalP"/>
    </source>
</evidence>
<comment type="caution">
    <text evidence="2">The sequence shown here is derived from an EMBL/GenBank/DDBJ whole genome shotgun (WGS) entry which is preliminary data.</text>
</comment>
<accession>A0A2P7BB59</accession>
<organism evidence="2 3">
    <name type="scientific">Phyllobacterium sophorae</name>
    <dbReference type="NCBI Taxonomy" id="1520277"/>
    <lineage>
        <taxon>Bacteria</taxon>
        <taxon>Pseudomonadati</taxon>
        <taxon>Pseudomonadota</taxon>
        <taxon>Alphaproteobacteria</taxon>
        <taxon>Hyphomicrobiales</taxon>
        <taxon>Phyllobacteriaceae</taxon>
        <taxon>Phyllobacterium</taxon>
    </lineage>
</organism>
<proteinExistence type="predicted"/>
<reference evidence="3" key="1">
    <citation type="submission" date="2017-11" db="EMBL/GenBank/DDBJ databases">
        <authorList>
            <person name="Kuznetsova I."/>
            <person name="Sazanova A."/>
            <person name="Chirak E."/>
            <person name="Safronova V."/>
            <person name="Willems A."/>
        </authorList>
    </citation>
    <scope>NUCLEOTIDE SEQUENCE [LARGE SCALE GENOMIC DNA]</scope>
    <source>
        <strain evidence="3">CCBAU 03422</strain>
    </source>
</reference>
<dbReference type="AlphaFoldDB" id="A0A2P7BB59"/>
<feature type="chain" id="PRO_5015110338" evidence="1">
    <location>
        <begin position="19"/>
        <end position="182"/>
    </location>
</feature>
<dbReference type="RefSeq" id="WP_106664970.1">
    <property type="nucleotide sequence ID" value="NZ_PGGM01000006.1"/>
</dbReference>